<comment type="caution">
    <text evidence="2">The sequence shown here is derived from an EMBL/GenBank/DDBJ whole genome shotgun (WGS) entry which is preliminary data.</text>
</comment>
<dbReference type="RefSeq" id="WP_198460700.1">
    <property type="nucleotide sequence ID" value="NZ_JABBCQ020000011.1"/>
</dbReference>
<evidence type="ECO:0000313" key="2">
    <source>
        <dbReference type="EMBL" id="MBI1625558.1"/>
    </source>
</evidence>
<sequence length="136" mass="14811">MNRPQADIAATRLISEPRHKAVSMPVLKRSPRPLCRAALLGLAGLMFAGLGQAAPQNSMVDRATASLAAVRGMAMGPTLGIREVCDQLEKLGYREFQEIEWDDGVYKVKATASDGSYVKLDVDGRSGEVLRVRRKN</sequence>
<dbReference type="InterPro" id="IPR025711">
    <property type="entry name" value="PepSY"/>
</dbReference>
<proteinExistence type="predicted"/>
<dbReference type="EMBL" id="JABBCQ020000011">
    <property type="protein sequence ID" value="MBI1625558.1"/>
    <property type="molecule type" value="Genomic_DNA"/>
</dbReference>
<feature type="domain" description="PepSY" evidence="1">
    <location>
        <begin position="83"/>
        <end position="131"/>
    </location>
</feature>
<protein>
    <submittedName>
        <fullName evidence="2">PepSY domain-containing protein</fullName>
    </submittedName>
</protein>
<accession>A0A843BEX1</accession>
<name>A0A843BEX1_9BURK</name>
<gene>
    <name evidence="2" type="ORF">HF327_013725</name>
</gene>
<keyword evidence="3" id="KW-1185">Reference proteome</keyword>
<dbReference type="Pfam" id="PF13670">
    <property type="entry name" value="PepSY_2"/>
    <property type="match status" value="1"/>
</dbReference>
<evidence type="ECO:0000313" key="3">
    <source>
        <dbReference type="Proteomes" id="UP000530032"/>
    </source>
</evidence>
<dbReference type="Proteomes" id="UP000530032">
    <property type="component" value="Unassembled WGS sequence"/>
</dbReference>
<organism evidence="2 3">
    <name type="scientific">Comamonas suwonensis</name>
    <dbReference type="NCBI Taxonomy" id="2606214"/>
    <lineage>
        <taxon>Bacteria</taxon>
        <taxon>Pseudomonadati</taxon>
        <taxon>Pseudomonadota</taxon>
        <taxon>Betaproteobacteria</taxon>
        <taxon>Burkholderiales</taxon>
        <taxon>Comamonadaceae</taxon>
        <taxon>Comamonas</taxon>
    </lineage>
</organism>
<dbReference type="AlphaFoldDB" id="A0A843BEX1"/>
<reference evidence="2" key="1">
    <citation type="submission" date="2020-12" db="EMBL/GenBank/DDBJ databases">
        <title>Comamonas sp. nov., isolated from stream water.</title>
        <authorList>
            <person name="Park K.-H."/>
        </authorList>
    </citation>
    <scope>NUCLEOTIDE SEQUENCE</scope>
    <source>
        <strain evidence="2">EJ-4</strain>
    </source>
</reference>
<evidence type="ECO:0000259" key="1">
    <source>
        <dbReference type="Pfam" id="PF13670"/>
    </source>
</evidence>